<accession>A0A5B7ETN6</accession>
<name>A0A5B7ETN6_PORTR</name>
<comment type="caution">
    <text evidence="1">The sequence shown here is derived from an EMBL/GenBank/DDBJ whole genome shotgun (WGS) entry which is preliminary data.</text>
</comment>
<sequence>MVTVQIEQTLINTVKDNTLWYYVSSRKVVTKLCTDITPATSLESPRYYRPLESSQPNVRLCLVVGCDVQQREEQQREA</sequence>
<evidence type="ECO:0000313" key="2">
    <source>
        <dbReference type="Proteomes" id="UP000324222"/>
    </source>
</evidence>
<protein>
    <submittedName>
        <fullName evidence="1">Uncharacterized protein</fullName>
    </submittedName>
</protein>
<dbReference type="AlphaFoldDB" id="A0A5B7ETN6"/>
<evidence type="ECO:0000313" key="1">
    <source>
        <dbReference type="EMBL" id="MPC36598.1"/>
    </source>
</evidence>
<gene>
    <name evidence="1" type="ORF">E2C01_030063</name>
</gene>
<keyword evidence="2" id="KW-1185">Reference proteome</keyword>
<dbReference type="EMBL" id="VSRR010003555">
    <property type="protein sequence ID" value="MPC36598.1"/>
    <property type="molecule type" value="Genomic_DNA"/>
</dbReference>
<organism evidence="1 2">
    <name type="scientific">Portunus trituberculatus</name>
    <name type="common">Swimming crab</name>
    <name type="synonym">Neptunus trituberculatus</name>
    <dbReference type="NCBI Taxonomy" id="210409"/>
    <lineage>
        <taxon>Eukaryota</taxon>
        <taxon>Metazoa</taxon>
        <taxon>Ecdysozoa</taxon>
        <taxon>Arthropoda</taxon>
        <taxon>Crustacea</taxon>
        <taxon>Multicrustacea</taxon>
        <taxon>Malacostraca</taxon>
        <taxon>Eumalacostraca</taxon>
        <taxon>Eucarida</taxon>
        <taxon>Decapoda</taxon>
        <taxon>Pleocyemata</taxon>
        <taxon>Brachyura</taxon>
        <taxon>Eubrachyura</taxon>
        <taxon>Portunoidea</taxon>
        <taxon>Portunidae</taxon>
        <taxon>Portuninae</taxon>
        <taxon>Portunus</taxon>
    </lineage>
</organism>
<reference evidence="1 2" key="1">
    <citation type="submission" date="2019-05" db="EMBL/GenBank/DDBJ databases">
        <title>Another draft genome of Portunus trituberculatus and its Hox gene families provides insights of decapod evolution.</title>
        <authorList>
            <person name="Jeong J.-H."/>
            <person name="Song I."/>
            <person name="Kim S."/>
            <person name="Choi T."/>
            <person name="Kim D."/>
            <person name="Ryu S."/>
            <person name="Kim W."/>
        </authorList>
    </citation>
    <scope>NUCLEOTIDE SEQUENCE [LARGE SCALE GENOMIC DNA]</scope>
    <source>
        <tissue evidence="1">Muscle</tissue>
    </source>
</reference>
<dbReference type="Proteomes" id="UP000324222">
    <property type="component" value="Unassembled WGS sequence"/>
</dbReference>
<proteinExistence type="predicted"/>